<reference evidence="15" key="3">
    <citation type="submission" date="2025-04" db="UniProtKB">
        <authorList>
            <consortium name="RefSeq"/>
        </authorList>
    </citation>
    <scope>IDENTIFICATION</scope>
    <source>
        <strain evidence="15">CBS 781.70</strain>
    </source>
</reference>
<keyword evidence="6 10" id="KW-0665">Pyrimidine biosynthesis</keyword>
<evidence type="ECO:0000256" key="3">
    <source>
        <dbReference type="ARBA" id="ARBA00012321"/>
    </source>
</evidence>
<name>A0A6G1G1N6_9PEZI</name>
<gene>
    <name evidence="13 15" type="ORF">P152DRAFT_398762</name>
</gene>
<dbReference type="NCBIfam" id="TIGR01740">
    <property type="entry name" value="pyrF"/>
    <property type="match status" value="1"/>
</dbReference>
<evidence type="ECO:0000256" key="4">
    <source>
        <dbReference type="ARBA" id="ARBA00021923"/>
    </source>
</evidence>
<dbReference type="AlphaFoldDB" id="A0A6G1G1N6"/>
<dbReference type="EMBL" id="ML975160">
    <property type="protein sequence ID" value="KAF1811836.1"/>
    <property type="molecule type" value="Genomic_DNA"/>
</dbReference>
<dbReference type="InterPro" id="IPR011060">
    <property type="entry name" value="RibuloseP-bd_barrel"/>
</dbReference>
<dbReference type="GO" id="GO:0004590">
    <property type="term" value="F:orotidine-5'-phosphate decarboxylase activity"/>
    <property type="evidence" value="ECO:0007669"/>
    <property type="project" value="UniProtKB-EC"/>
</dbReference>
<dbReference type="OrthoDB" id="10263753at2759"/>
<evidence type="ECO:0000256" key="6">
    <source>
        <dbReference type="ARBA" id="ARBA00022975"/>
    </source>
</evidence>
<evidence type="ECO:0000256" key="8">
    <source>
        <dbReference type="PIRSR" id="PIRSR614732-1"/>
    </source>
</evidence>
<sequence length="367" mass="39756">MSHHPSWTASFESRALAPATPPLTSYLLRLMTIKKSNLCFSADVTTTSELLAVAEEVGQSICLLKTHADIISDFGDRTVRGLRDIAKRKGFLVFEDRKLGDIGSTVQRQYTSGPLSIAKWAEIVNAHIFPGPSIVTALASAASDAIAVYNTAVHTVITSGEPSSSDTDNDQDKPDPNKLTRTISVPSGEKKASIVNISTTIFTRTERISPQPTPFPSMSSASPDPLKDLKAKLGPAPYLRGLLLLAQMSSEGNLLDEAYTNKCLEVARENRNFVLGFVAQRSLNTLPDDNFLVMTPGVQLPKDSETGKVSGDGLGQQYNGPRHVVGELGCDIIIVGRGILNAKDRTAEAERYRKAGWEAYEERIGLK</sequence>
<feature type="binding site" evidence="9">
    <location>
        <position position="65"/>
    </location>
    <ligand>
        <name>substrate</name>
    </ligand>
</feature>
<feature type="binding site" evidence="9">
    <location>
        <position position="336"/>
    </location>
    <ligand>
        <name>substrate</name>
    </ligand>
</feature>
<evidence type="ECO:0000256" key="10">
    <source>
        <dbReference type="RuleBase" id="RU000512"/>
    </source>
</evidence>
<feature type="active site" description="For OMPdecase activity" evidence="8">
    <location>
        <position position="101"/>
    </location>
</feature>
<feature type="binding site" evidence="9">
    <location>
        <position position="43"/>
    </location>
    <ligand>
        <name>substrate</name>
    </ligand>
</feature>
<evidence type="ECO:0000256" key="1">
    <source>
        <dbReference type="ARBA" id="ARBA00004861"/>
    </source>
</evidence>
<keyword evidence="14" id="KW-1185">Reference proteome</keyword>
<keyword evidence="5 10" id="KW-0210">Decarboxylase</keyword>
<feature type="domain" description="Orotidine 5'-phosphate decarboxylase" evidence="12">
    <location>
        <begin position="37"/>
        <end position="352"/>
    </location>
</feature>
<proteinExistence type="inferred from homology"/>
<dbReference type="PANTHER" id="PTHR32119:SF2">
    <property type="entry name" value="OROTIDINE 5'-PHOSPHATE DECARBOXYLASE"/>
    <property type="match status" value="1"/>
</dbReference>
<evidence type="ECO:0000259" key="12">
    <source>
        <dbReference type="SMART" id="SM00934"/>
    </source>
</evidence>
<dbReference type="GO" id="GO:0044205">
    <property type="term" value="P:'de novo' UMP biosynthetic process"/>
    <property type="evidence" value="ECO:0007669"/>
    <property type="project" value="UniProtKB-UniPathway"/>
</dbReference>
<dbReference type="CDD" id="cd04725">
    <property type="entry name" value="OMP_decarboxylase_like"/>
    <property type="match status" value="1"/>
</dbReference>
<comment type="pathway">
    <text evidence="1 10">Pyrimidine metabolism; UMP biosynthesis via de novo pathway; UMP from orotate: step 2/2.</text>
</comment>
<dbReference type="Proteomes" id="UP000504638">
    <property type="component" value="Unplaced"/>
</dbReference>
<feature type="active site" description="For OMPdecase activity" evidence="8">
    <location>
        <position position="96"/>
    </location>
</feature>
<dbReference type="SUPFAM" id="SSF51366">
    <property type="entry name" value="Ribulose-phoshate binding barrel"/>
    <property type="match status" value="1"/>
</dbReference>
<dbReference type="InterPro" id="IPR014732">
    <property type="entry name" value="OMPdecase"/>
</dbReference>
<dbReference type="UniPathway" id="UPA00070">
    <property type="reaction ID" value="UER00120"/>
</dbReference>
<dbReference type="GO" id="GO:0006207">
    <property type="term" value="P:'de novo' pyrimidine nucleobase biosynthetic process"/>
    <property type="evidence" value="ECO:0007669"/>
    <property type="project" value="InterPro"/>
</dbReference>
<dbReference type="Gene3D" id="3.20.20.70">
    <property type="entry name" value="Aldolase class I"/>
    <property type="match status" value="2"/>
</dbReference>
<evidence type="ECO:0000256" key="2">
    <source>
        <dbReference type="ARBA" id="ARBA00011018"/>
    </source>
</evidence>
<dbReference type="SMART" id="SM00934">
    <property type="entry name" value="OMPdecase"/>
    <property type="match status" value="1"/>
</dbReference>
<dbReference type="GO" id="GO:0005829">
    <property type="term" value="C:cytosol"/>
    <property type="evidence" value="ECO:0007669"/>
    <property type="project" value="TreeGrafter"/>
</dbReference>
<feature type="active site" description="For OMPdecase activity" evidence="8">
    <location>
        <position position="98"/>
    </location>
</feature>
<comment type="similarity">
    <text evidence="2 10">Belongs to the OMP decarboxylase family.</text>
</comment>
<evidence type="ECO:0000313" key="15">
    <source>
        <dbReference type="RefSeq" id="XP_033533467.1"/>
    </source>
</evidence>
<dbReference type="GeneID" id="54417054"/>
<evidence type="ECO:0000313" key="14">
    <source>
        <dbReference type="Proteomes" id="UP000504638"/>
    </source>
</evidence>
<dbReference type="PROSITE" id="PS00156">
    <property type="entry name" value="OMPDECASE"/>
    <property type="match status" value="1"/>
</dbReference>
<reference evidence="13 15" key="1">
    <citation type="submission" date="2020-01" db="EMBL/GenBank/DDBJ databases">
        <authorList>
            <consortium name="DOE Joint Genome Institute"/>
            <person name="Haridas S."/>
            <person name="Albert R."/>
            <person name="Binder M."/>
            <person name="Bloem J."/>
            <person name="Labutti K."/>
            <person name="Salamov A."/>
            <person name="Andreopoulos B."/>
            <person name="Baker S.E."/>
            <person name="Barry K."/>
            <person name="Bills G."/>
            <person name="Bluhm B.H."/>
            <person name="Cannon C."/>
            <person name="Castanera R."/>
            <person name="Culley D.E."/>
            <person name="Daum C."/>
            <person name="Ezra D."/>
            <person name="Gonzalez J.B."/>
            <person name="Henrissat B."/>
            <person name="Kuo A."/>
            <person name="Liang C."/>
            <person name="Lipzen A."/>
            <person name="Lutzoni F."/>
            <person name="Magnuson J."/>
            <person name="Mondo S."/>
            <person name="Nolan M."/>
            <person name="Ohm R."/>
            <person name="Pangilinan J."/>
            <person name="Park H.-J."/>
            <person name="Ramirez L."/>
            <person name="Alfaro M."/>
            <person name="Sun H."/>
            <person name="Tritt A."/>
            <person name="Yoshinaga Y."/>
            <person name="Zwiers L.-H."/>
            <person name="Turgeon B.G."/>
            <person name="Goodwin S.B."/>
            <person name="Spatafora J.W."/>
            <person name="Crous P.W."/>
            <person name="Grigoriev I.V."/>
        </authorList>
    </citation>
    <scope>NUCLEOTIDE SEQUENCE</scope>
    <source>
        <strain evidence="13 15">CBS 781.70</strain>
    </source>
</reference>
<dbReference type="InterPro" id="IPR013785">
    <property type="entry name" value="Aldolase_TIM"/>
</dbReference>
<feature type="region of interest" description="Disordered" evidence="11">
    <location>
        <begin position="158"/>
        <end position="185"/>
    </location>
</feature>
<evidence type="ECO:0000256" key="7">
    <source>
        <dbReference type="ARBA" id="ARBA00023239"/>
    </source>
</evidence>
<dbReference type="Pfam" id="PF00215">
    <property type="entry name" value="OMPdecase"/>
    <property type="match status" value="2"/>
</dbReference>
<comment type="catalytic activity">
    <reaction evidence="10">
        <text>orotidine 5'-phosphate + H(+) = UMP + CO2</text>
        <dbReference type="Rhea" id="RHEA:11596"/>
        <dbReference type="ChEBI" id="CHEBI:15378"/>
        <dbReference type="ChEBI" id="CHEBI:16526"/>
        <dbReference type="ChEBI" id="CHEBI:57538"/>
        <dbReference type="ChEBI" id="CHEBI:57865"/>
        <dbReference type="EC" id="4.1.1.23"/>
    </reaction>
</comment>
<feature type="binding site" evidence="9">
    <location>
        <position position="316"/>
    </location>
    <ligand>
        <name>substrate</name>
    </ligand>
</feature>
<feature type="binding site" evidence="9">
    <location>
        <position position="337"/>
    </location>
    <ligand>
        <name>substrate</name>
    </ligand>
</feature>
<keyword evidence="7 10" id="KW-0456">Lyase</keyword>
<dbReference type="PANTHER" id="PTHR32119">
    <property type="entry name" value="OROTIDINE 5'-PHOSPHATE DECARBOXYLASE"/>
    <property type="match status" value="1"/>
</dbReference>
<dbReference type="InterPro" id="IPR001754">
    <property type="entry name" value="OMPdeCOase_dom"/>
</dbReference>
<evidence type="ECO:0000256" key="11">
    <source>
        <dbReference type="SAM" id="MobiDB-lite"/>
    </source>
</evidence>
<dbReference type="RefSeq" id="XP_033533467.1">
    <property type="nucleotide sequence ID" value="XM_033676484.1"/>
</dbReference>
<evidence type="ECO:0000256" key="9">
    <source>
        <dbReference type="PIRSR" id="PIRSR614732-2"/>
    </source>
</evidence>
<evidence type="ECO:0000256" key="5">
    <source>
        <dbReference type="ARBA" id="ARBA00022793"/>
    </source>
</evidence>
<dbReference type="EC" id="4.1.1.23" evidence="3 10"/>
<evidence type="ECO:0000313" key="13">
    <source>
        <dbReference type="EMBL" id="KAF1811836.1"/>
    </source>
</evidence>
<reference evidence="15" key="2">
    <citation type="submission" date="2020-04" db="EMBL/GenBank/DDBJ databases">
        <authorList>
            <consortium name="NCBI Genome Project"/>
        </authorList>
    </citation>
    <scope>NUCLEOTIDE SEQUENCE</scope>
    <source>
        <strain evidence="15">CBS 781.70</strain>
    </source>
</reference>
<feature type="binding site" evidence="9">
    <location>
        <position position="249"/>
    </location>
    <ligand>
        <name>substrate</name>
    </ligand>
</feature>
<accession>A0A6G1G1N6</accession>
<organism evidence="13">
    <name type="scientific">Eremomyces bilateralis CBS 781.70</name>
    <dbReference type="NCBI Taxonomy" id="1392243"/>
    <lineage>
        <taxon>Eukaryota</taxon>
        <taxon>Fungi</taxon>
        <taxon>Dikarya</taxon>
        <taxon>Ascomycota</taxon>
        <taxon>Pezizomycotina</taxon>
        <taxon>Dothideomycetes</taxon>
        <taxon>Dothideomycetes incertae sedis</taxon>
        <taxon>Eremomycetales</taxon>
        <taxon>Eremomycetaceae</taxon>
        <taxon>Eremomyces</taxon>
    </lineage>
</organism>
<protein>
    <recommendedName>
        <fullName evidence="4 10">Orotidine 5'-phosphate decarboxylase</fullName>
        <ecNumber evidence="3 10">4.1.1.23</ecNumber>
    </recommendedName>
</protein>
<dbReference type="InterPro" id="IPR018089">
    <property type="entry name" value="OMPdecase_AS"/>
</dbReference>